<dbReference type="Proteomes" id="UP000634529">
    <property type="component" value="Unassembled WGS sequence"/>
</dbReference>
<protein>
    <submittedName>
        <fullName evidence="1">Uncharacterized protein</fullName>
    </submittedName>
</protein>
<reference evidence="1 2" key="1">
    <citation type="submission" date="2020-09" db="EMBL/GenBank/DDBJ databases">
        <title>Paenibacillus sp. CAU 1523 isolated from sand of Haeundae Beach.</title>
        <authorList>
            <person name="Kim W."/>
        </authorList>
    </citation>
    <scope>NUCLEOTIDE SEQUENCE [LARGE SCALE GENOMIC DNA]</scope>
    <source>
        <strain evidence="1 2">CAU 1523</strain>
    </source>
</reference>
<gene>
    <name evidence="1" type="ORF">IFO66_04370</name>
</gene>
<accession>A0ABR9ATT8</accession>
<keyword evidence="2" id="KW-1185">Reference proteome</keyword>
<evidence type="ECO:0000313" key="1">
    <source>
        <dbReference type="EMBL" id="MBD8497533.1"/>
    </source>
</evidence>
<dbReference type="EMBL" id="JACYTN010000002">
    <property type="protein sequence ID" value="MBD8497533.1"/>
    <property type="molecule type" value="Genomic_DNA"/>
</dbReference>
<evidence type="ECO:0000313" key="2">
    <source>
        <dbReference type="Proteomes" id="UP000634529"/>
    </source>
</evidence>
<dbReference type="RefSeq" id="WP_192023955.1">
    <property type="nucleotide sequence ID" value="NZ_JACYTN010000002.1"/>
</dbReference>
<sequence length="55" mass="6565">MDTWKLELFNRAVHAGIIKDPQWQDRLDEPVPLWVVLELTMKLNELINPPHKPYD</sequence>
<name>A0ABR9ATT8_9BACL</name>
<comment type="caution">
    <text evidence="1">The sequence shown here is derived from an EMBL/GenBank/DDBJ whole genome shotgun (WGS) entry which is preliminary data.</text>
</comment>
<organism evidence="1 2">
    <name type="scientific">Paenibacillus arenosi</name>
    <dbReference type="NCBI Taxonomy" id="2774142"/>
    <lineage>
        <taxon>Bacteria</taxon>
        <taxon>Bacillati</taxon>
        <taxon>Bacillota</taxon>
        <taxon>Bacilli</taxon>
        <taxon>Bacillales</taxon>
        <taxon>Paenibacillaceae</taxon>
        <taxon>Paenibacillus</taxon>
    </lineage>
</organism>
<proteinExistence type="predicted"/>